<sequence length="388" mass="38560">MSSSFFLGAIALLATLDGVDAHMIMANPVPYLPHTVSTSPISGAQFPCQQGVAGNYGTGPFAPVAAGQNTNMSFTGSAVHGGGSCQVSLFKLGADNKVSDDPNDWKVIKTIIGGCPATAAGNVNTVGADADQRPNGAQCTSASQTECVKQYQVKIDSKLPSGNFVYAWTWFNKIGNREMYMNCAPISITGGANDETFYNGLPGIFVANLGGNTCTTTEGVLDIPNPGAEVEHSTAAGDAPSPAALGTCKAGSAQAPAPAGAAASVSSAPASSASSAAAPTSTSTQTLTTTAAASSAASSSTLSVVPVASSVAGPPPATPNVVAPAAPAAVPAGKTSCPVNGAVVCVGATGFGICDHGSYVTQALAPGTVCNAGVITKRGIRANRFWRW</sequence>
<evidence type="ECO:0000313" key="3">
    <source>
        <dbReference type="EMBL" id="KAF2668919.1"/>
    </source>
</evidence>
<accession>A0A6A6U9I8</accession>
<dbReference type="Pfam" id="PF03427">
    <property type="entry name" value="CBM_19"/>
    <property type="match status" value="1"/>
</dbReference>
<feature type="signal peptide" evidence="1">
    <location>
        <begin position="1"/>
        <end position="21"/>
    </location>
</feature>
<dbReference type="AlphaFoldDB" id="A0A6A6U9I8"/>
<dbReference type="GO" id="GO:0006032">
    <property type="term" value="P:chitin catabolic process"/>
    <property type="evidence" value="ECO:0007669"/>
    <property type="project" value="InterPro"/>
</dbReference>
<dbReference type="OrthoDB" id="2342176at2759"/>
<dbReference type="GO" id="GO:0008061">
    <property type="term" value="F:chitin binding"/>
    <property type="evidence" value="ECO:0007669"/>
    <property type="project" value="InterPro"/>
</dbReference>
<dbReference type="InterPro" id="IPR005089">
    <property type="entry name" value="CBM19"/>
</dbReference>
<dbReference type="Gene3D" id="2.70.50.70">
    <property type="match status" value="1"/>
</dbReference>
<evidence type="ECO:0000256" key="1">
    <source>
        <dbReference type="SAM" id="SignalP"/>
    </source>
</evidence>
<proteinExistence type="predicted"/>
<evidence type="ECO:0000313" key="4">
    <source>
        <dbReference type="Proteomes" id="UP000799302"/>
    </source>
</evidence>
<keyword evidence="1" id="KW-0732">Signal</keyword>
<name>A0A6A6U9I8_9PEZI</name>
<feature type="chain" id="PRO_5025364664" description="Carbohydrate-binding module family 19 domain-containing protein" evidence="1">
    <location>
        <begin position="22"/>
        <end position="388"/>
    </location>
</feature>
<dbReference type="EMBL" id="MU004235">
    <property type="protein sequence ID" value="KAF2668919.1"/>
    <property type="molecule type" value="Genomic_DNA"/>
</dbReference>
<dbReference type="Proteomes" id="UP000799302">
    <property type="component" value="Unassembled WGS sequence"/>
</dbReference>
<protein>
    <recommendedName>
        <fullName evidence="2">Carbohydrate-binding module family 19 domain-containing protein</fullName>
    </recommendedName>
</protein>
<evidence type="ECO:0000259" key="2">
    <source>
        <dbReference type="Pfam" id="PF03427"/>
    </source>
</evidence>
<dbReference type="PANTHER" id="PTHR36182">
    <property type="entry name" value="PROTEIN, PUTATIVE (AFU_ORTHOLOGUE AFUA_6G10930)-RELATED"/>
    <property type="match status" value="1"/>
</dbReference>
<keyword evidence="4" id="KW-1185">Reference proteome</keyword>
<reference evidence="3" key="1">
    <citation type="journal article" date="2020" name="Stud. Mycol.">
        <title>101 Dothideomycetes genomes: a test case for predicting lifestyles and emergence of pathogens.</title>
        <authorList>
            <person name="Haridas S."/>
            <person name="Albert R."/>
            <person name="Binder M."/>
            <person name="Bloem J."/>
            <person name="Labutti K."/>
            <person name="Salamov A."/>
            <person name="Andreopoulos B."/>
            <person name="Baker S."/>
            <person name="Barry K."/>
            <person name="Bills G."/>
            <person name="Bluhm B."/>
            <person name="Cannon C."/>
            <person name="Castanera R."/>
            <person name="Culley D."/>
            <person name="Daum C."/>
            <person name="Ezra D."/>
            <person name="Gonzalez J."/>
            <person name="Henrissat B."/>
            <person name="Kuo A."/>
            <person name="Liang C."/>
            <person name="Lipzen A."/>
            <person name="Lutzoni F."/>
            <person name="Magnuson J."/>
            <person name="Mondo S."/>
            <person name="Nolan M."/>
            <person name="Ohm R."/>
            <person name="Pangilinan J."/>
            <person name="Park H.-J."/>
            <person name="Ramirez L."/>
            <person name="Alfaro M."/>
            <person name="Sun H."/>
            <person name="Tritt A."/>
            <person name="Yoshinaga Y."/>
            <person name="Zwiers L.-H."/>
            <person name="Turgeon B."/>
            <person name="Goodwin S."/>
            <person name="Spatafora J."/>
            <person name="Crous P."/>
            <person name="Grigoriev I."/>
        </authorList>
    </citation>
    <scope>NUCLEOTIDE SEQUENCE</scope>
    <source>
        <strain evidence="3">CBS 115976</strain>
    </source>
</reference>
<gene>
    <name evidence="3" type="ORF">BT63DRAFT_424648</name>
</gene>
<dbReference type="PANTHER" id="PTHR36182:SF2">
    <property type="entry name" value="LYTIC POLYSACCHARIDE MONOOXYGENASE"/>
    <property type="match status" value="1"/>
</dbReference>
<feature type="domain" description="Carbohydrate-binding module family 19" evidence="2">
    <location>
        <begin position="321"/>
        <end position="370"/>
    </location>
</feature>
<organism evidence="3 4">
    <name type="scientific">Microthyrium microscopicum</name>
    <dbReference type="NCBI Taxonomy" id="703497"/>
    <lineage>
        <taxon>Eukaryota</taxon>
        <taxon>Fungi</taxon>
        <taxon>Dikarya</taxon>
        <taxon>Ascomycota</taxon>
        <taxon>Pezizomycotina</taxon>
        <taxon>Dothideomycetes</taxon>
        <taxon>Dothideomycetes incertae sedis</taxon>
        <taxon>Microthyriales</taxon>
        <taxon>Microthyriaceae</taxon>
        <taxon>Microthyrium</taxon>
    </lineage>
</organism>